<keyword evidence="4" id="KW-1185">Reference proteome</keyword>
<name>A0A2T0WK01_9BACT</name>
<dbReference type="InterPro" id="IPR011250">
    <property type="entry name" value="OMP/PagP_B-barrel"/>
</dbReference>
<keyword evidence="1" id="KW-0732">Signal</keyword>
<gene>
    <name evidence="3" type="ORF">CLW00_10763</name>
</gene>
<dbReference type="RefSeq" id="WP_106134024.1">
    <property type="nucleotide sequence ID" value="NZ_PVTR01000007.1"/>
</dbReference>
<dbReference type="EMBL" id="PVTR01000007">
    <property type="protein sequence ID" value="PRY86995.1"/>
    <property type="molecule type" value="Genomic_DNA"/>
</dbReference>
<evidence type="ECO:0000259" key="2">
    <source>
        <dbReference type="Pfam" id="PF13505"/>
    </source>
</evidence>
<dbReference type="AlphaFoldDB" id="A0A2T0WK01"/>
<feature type="domain" description="Outer membrane protein beta-barrel" evidence="2">
    <location>
        <begin position="35"/>
        <end position="165"/>
    </location>
</feature>
<organism evidence="3 4">
    <name type="scientific">Mongoliibacter ruber</name>
    <dbReference type="NCBI Taxonomy" id="1750599"/>
    <lineage>
        <taxon>Bacteria</taxon>
        <taxon>Pseudomonadati</taxon>
        <taxon>Bacteroidota</taxon>
        <taxon>Cytophagia</taxon>
        <taxon>Cytophagales</taxon>
        <taxon>Cyclobacteriaceae</taxon>
        <taxon>Mongoliibacter</taxon>
    </lineage>
</organism>
<protein>
    <submittedName>
        <fullName evidence="3">Outer membrane protein with beta-barrel domain</fullName>
    </submittedName>
</protein>
<dbReference type="InterPro" id="IPR027385">
    <property type="entry name" value="Beta-barrel_OMP"/>
</dbReference>
<dbReference type="SUPFAM" id="SSF56925">
    <property type="entry name" value="OMPA-like"/>
    <property type="match status" value="1"/>
</dbReference>
<evidence type="ECO:0000313" key="4">
    <source>
        <dbReference type="Proteomes" id="UP000238157"/>
    </source>
</evidence>
<evidence type="ECO:0000256" key="1">
    <source>
        <dbReference type="ARBA" id="ARBA00022729"/>
    </source>
</evidence>
<dbReference type="OrthoDB" id="838103at2"/>
<comment type="caution">
    <text evidence="3">The sequence shown here is derived from an EMBL/GenBank/DDBJ whole genome shotgun (WGS) entry which is preliminary data.</text>
</comment>
<evidence type="ECO:0000313" key="3">
    <source>
        <dbReference type="EMBL" id="PRY86995.1"/>
    </source>
</evidence>
<proteinExistence type="predicted"/>
<dbReference type="Pfam" id="PF13505">
    <property type="entry name" value="OMP_b-brl"/>
    <property type="match status" value="1"/>
</dbReference>
<dbReference type="Proteomes" id="UP000238157">
    <property type="component" value="Unassembled WGS sequence"/>
</dbReference>
<dbReference type="Gene3D" id="2.40.160.20">
    <property type="match status" value="1"/>
</dbReference>
<reference evidence="3 4" key="1">
    <citation type="submission" date="2018-03" db="EMBL/GenBank/DDBJ databases">
        <title>Genomic Encyclopedia of Archaeal and Bacterial Type Strains, Phase II (KMG-II): from individual species to whole genera.</title>
        <authorList>
            <person name="Goeker M."/>
        </authorList>
    </citation>
    <scope>NUCLEOTIDE SEQUENCE [LARGE SCALE GENOMIC DNA]</scope>
    <source>
        <strain evidence="3 4">DSM 27929</strain>
    </source>
</reference>
<sequence>MKKIFFIPFLILISIFEVSAQTIEISPFTGYTFDHGFPIRGGRATLGGGQTVGGMVNFALNEFAEVEVLYSYQGGLGTANSSQLSGPVRERISAQYVMLGYNRLFPLSSQMALFSGLKVGTGTLASRDDNFDSITRFTVGVNGGMKYFFTENVGLRVQANLMMPISDVGANLWWSPGSGTQVGVGGFSSIIQFGFTGALVIRMNR</sequence>
<accession>A0A2T0WK01</accession>